<dbReference type="PANTHER" id="PTHR43630">
    <property type="entry name" value="POLY-BETA-1,6-N-ACETYL-D-GLUCOSAMINE SYNTHASE"/>
    <property type="match status" value="1"/>
</dbReference>
<dbReference type="SUPFAM" id="SSF53448">
    <property type="entry name" value="Nucleotide-diphospho-sugar transferases"/>
    <property type="match status" value="1"/>
</dbReference>
<dbReference type="InterPro" id="IPR029044">
    <property type="entry name" value="Nucleotide-diphossugar_trans"/>
</dbReference>
<comment type="caution">
    <text evidence="2">The sequence shown here is derived from an EMBL/GenBank/DDBJ whole genome shotgun (WGS) entry which is preliminary data.</text>
</comment>
<dbReference type="CDD" id="cd02511">
    <property type="entry name" value="Beta4Glucosyltransferase"/>
    <property type="match status" value="1"/>
</dbReference>
<reference evidence="2" key="1">
    <citation type="journal article" date="2014" name="Genome Announc.">
        <title>Draft Genome Sequences of Three Alkaliphilic Bacillus Strains, Bacillus wakoensis JCM 9140T, Bacillus akibai JCM 9157T, and Bacillus hemicellulosilyticus JCM 9152T.</title>
        <authorList>
            <person name="Yuki M."/>
            <person name="Oshima K."/>
            <person name="Suda W."/>
            <person name="Oshida Y."/>
            <person name="Kitamura K."/>
            <person name="Iida T."/>
            <person name="Hattori M."/>
            <person name="Ohkuma M."/>
        </authorList>
    </citation>
    <scope>NUCLEOTIDE SEQUENCE [LARGE SCALE GENOMIC DNA]</scope>
    <source>
        <strain evidence="2">JCM 9140</strain>
    </source>
</reference>
<keyword evidence="2" id="KW-0808">Transferase</keyword>
<dbReference type="STRING" id="1236970.JCM9140_2024"/>
<dbReference type="Pfam" id="PF00535">
    <property type="entry name" value="Glycos_transf_2"/>
    <property type="match status" value="1"/>
</dbReference>
<dbReference type="SUPFAM" id="SSF48452">
    <property type="entry name" value="TPR-like"/>
    <property type="match status" value="1"/>
</dbReference>
<evidence type="ECO:0000313" key="2">
    <source>
        <dbReference type="EMBL" id="GAE25996.1"/>
    </source>
</evidence>
<protein>
    <submittedName>
        <fullName evidence="2">Glycosyltransferase</fullName>
    </submittedName>
</protein>
<sequence length="364" mass="42291">MGKTNPITISLCMIVKDEENALGQCLQSVAHIVDEIIIVDTGSIDRTKEIAKEFTNCIYDFEWINNFSAARNYAFSKATKEYVLWLDADDIITEENQKKLLTLKNTLNKEIDAVTMDYHLTFDADGNPEFSTRRNRLVKREKQFKWHGIVHEYLEVFGNIKKSDIAITHKKEKEHSDRNIRIYEQALKAGETFSPRDQYYYANECLDHGEYENAIKWYQKFLKGKKGWSEDKIVACGKLADCYVHQKNWANAISSCINAFHYDGPRGEICCRLGYIYLQKNDVRRAISWYKVATSVPIPQQSPFVNHSCYTWLPHLQLCVCYHRLGEVKEAEKHNEIAATFAPNNSMVKHNLKYFQSLKQEDGQ</sequence>
<dbReference type="GO" id="GO:0016740">
    <property type="term" value="F:transferase activity"/>
    <property type="evidence" value="ECO:0007669"/>
    <property type="project" value="UniProtKB-KW"/>
</dbReference>
<proteinExistence type="predicted"/>
<dbReference type="InterPro" id="IPR011990">
    <property type="entry name" value="TPR-like_helical_dom_sf"/>
</dbReference>
<accession>W4Q1R1</accession>
<feature type="domain" description="Glycosyltransferase 2-like" evidence="1">
    <location>
        <begin position="10"/>
        <end position="129"/>
    </location>
</feature>
<dbReference type="AlphaFoldDB" id="W4Q1R1"/>
<dbReference type="Pfam" id="PF13181">
    <property type="entry name" value="TPR_8"/>
    <property type="match status" value="1"/>
</dbReference>
<name>W4Q1R1_9BACI</name>
<dbReference type="PANTHER" id="PTHR43630:SF2">
    <property type="entry name" value="GLYCOSYLTRANSFERASE"/>
    <property type="match status" value="1"/>
</dbReference>
<organism evidence="2 3">
    <name type="scientific">Halalkalibacter wakoensis JCM 9140</name>
    <dbReference type="NCBI Taxonomy" id="1236970"/>
    <lineage>
        <taxon>Bacteria</taxon>
        <taxon>Bacillati</taxon>
        <taxon>Bacillota</taxon>
        <taxon>Bacilli</taxon>
        <taxon>Bacillales</taxon>
        <taxon>Bacillaceae</taxon>
        <taxon>Halalkalibacter</taxon>
    </lineage>
</organism>
<dbReference type="InterPro" id="IPR001173">
    <property type="entry name" value="Glyco_trans_2-like"/>
</dbReference>
<dbReference type="Gene3D" id="1.25.40.10">
    <property type="entry name" value="Tetratricopeptide repeat domain"/>
    <property type="match status" value="2"/>
</dbReference>
<dbReference type="RefSeq" id="WP_034745105.1">
    <property type="nucleotide sequence ID" value="NZ_BAUT01000016.1"/>
</dbReference>
<dbReference type="Gene3D" id="3.90.550.10">
    <property type="entry name" value="Spore Coat Polysaccharide Biosynthesis Protein SpsA, Chain A"/>
    <property type="match status" value="1"/>
</dbReference>
<keyword evidence="3" id="KW-1185">Reference proteome</keyword>
<dbReference type="EMBL" id="BAUT01000016">
    <property type="protein sequence ID" value="GAE25996.1"/>
    <property type="molecule type" value="Genomic_DNA"/>
</dbReference>
<evidence type="ECO:0000313" key="3">
    <source>
        <dbReference type="Proteomes" id="UP000018890"/>
    </source>
</evidence>
<dbReference type="InterPro" id="IPR019734">
    <property type="entry name" value="TPR_rpt"/>
</dbReference>
<dbReference type="Proteomes" id="UP000018890">
    <property type="component" value="Unassembled WGS sequence"/>
</dbReference>
<dbReference type="OrthoDB" id="9815923at2"/>
<evidence type="ECO:0000259" key="1">
    <source>
        <dbReference type="Pfam" id="PF00535"/>
    </source>
</evidence>
<gene>
    <name evidence="2" type="ORF">JCM9140_2024</name>
</gene>